<name>A0A8K0P9Q0_LADFU</name>
<dbReference type="GO" id="GO:0008887">
    <property type="term" value="F:glycerate kinase activity"/>
    <property type="evidence" value="ECO:0007669"/>
    <property type="project" value="UniProtKB-EC"/>
</dbReference>
<dbReference type="GO" id="GO:0005737">
    <property type="term" value="C:cytoplasm"/>
    <property type="evidence" value="ECO:0007669"/>
    <property type="project" value="TreeGrafter"/>
</dbReference>
<keyword evidence="7" id="KW-0418">Kinase</keyword>
<evidence type="ECO:0000256" key="3">
    <source>
        <dbReference type="ARBA" id="ARBA00012101"/>
    </source>
</evidence>
<gene>
    <name evidence="11" type="ORF">J437_LFUL018837</name>
</gene>
<dbReference type="Gene3D" id="3.40.50.10180">
    <property type="entry name" value="Glycerate kinase, MOFRL-like N-terminal domain"/>
    <property type="match status" value="1"/>
</dbReference>
<evidence type="ECO:0000313" key="11">
    <source>
        <dbReference type="EMBL" id="KAG8239196.1"/>
    </source>
</evidence>
<evidence type="ECO:0000313" key="12">
    <source>
        <dbReference type="Proteomes" id="UP000792457"/>
    </source>
</evidence>
<keyword evidence="5" id="KW-0808">Transferase</keyword>
<evidence type="ECO:0000256" key="8">
    <source>
        <dbReference type="ARBA" id="ARBA00022840"/>
    </source>
</evidence>
<evidence type="ECO:0000256" key="4">
    <source>
        <dbReference type="ARBA" id="ARBA00020720"/>
    </source>
</evidence>
<evidence type="ECO:0000256" key="2">
    <source>
        <dbReference type="ARBA" id="ARBA00005393"/>
    </source>
</evidence>
<organism evidence="11 12">
    <name type="scientific">Ladona fulva</name>
    <name type="common">Scarce chaser dragonfly</name>
    <name type="synonym">Libellula fulva</name>
    <dbReference type="NCBI Taxonomy" id="123851"/>
    <lineage>
        <taxon>Eukaryota</taxon>
        <taxon>Metazoa</taxon>
        <taxon>Ecdysozoa</taxon>
        <taxon>Arthropoda</taxon>
        <taxon>Hexapoda</taxon>
        <taxon>Insecta</taxon>
        <taxon>Pterygota</taxon>
        <taxon>Palaeoptera</taxon>
        <taxon>Odonata</taxon>
        <taxon>Epiprocta</taxon>
        <taxon>Anisoptera</taxon>
        <taxon>Libelluloidea</taxon>
        <taxon>Libellulidae</taxon>
        <taxon>Ladona</taxon>
    </lineage>
</organism>
<reference evidence="11" key="2">
    <citation type="submission" date="2017-10" db="EMBL/GenBank/DDBJ databases">
        <title>Ladona fulva Genome sequencing and assembly.</title>
        <authorList>
            <person name="Murali S."/>
            <person name="Richards S."/>
            <person name="Bandaranaike D."/>
            <person name="Bellair M."/>
            <person name="Blankenburg K."/>
            <person name="Chao H."/>
            <person name="Dinh H."/>
            <person name="Doddapaneni H."/>
            <person name="Dugan-Rocha S."/>
            <person name="Elkadiri S."/>
            <person name="Gnanaolivu R."/>
            <person name="Hernandez B."/>
            <person name="Skinner E."/>
            <person name="Javaid M."/>
            <person name="Lee S."/>
            <person name="Li M."/>
            <person name="Ming W."/>
            <person name="Munidasa M."/>
            <person name="Muniz J."/>
            <person name="Nguyen L."/>
            <person name="Hughes D."/>
            <person name="Osuji N."/>
            <person name="Pu L.-L."/>
            <person name="Puazo M."/>
            <person name="Qu C."/>
            <person name="Quiroz J."/>
            <person name="Raj R."/>
            <person name="Weissenberger G."/>
            <person name="Xin Y."/>
            <person name="Zou X."/>
            <person name="Han Y."/>
            <person name="Worley K."/>
            <person name="Muzny D."/>
            <person name="Gibbs R."/>
        </authorList>
    </citation>
    <scope>NUCLEOTIDE SEQUENCE</scope>
    <source>
        <strain evidence="11">Sampled in the wild</strain>
    </source>
</reference>
<dbReference type="AlphaFoldDB" id="A0A8K0P9Q0"/>
<comment type="catalytic activity">
    <reaction evidence="1">
        <text>(R)-glycerate + ATP = (2R)-3-phosphoglycerate + ADP + H(+)</text>
        <dbReference type="Rhea" id="RHEA:23516"/>
        <dbReference type="ChEBI" id="CHEBI:15378"/>
        <dbReference type="ChEBI" id="CHEBI:16659"/>
        <dbReference type="ChEBI" id="CHEBI:30616"/>
        <dbReference type="ChEBI" id="CHEBI:58272"/>
        <dbReference type="ChEBI" id="CHEBI:456216"/>
        <dbReference type="EC" id="2.7.1.31"/>
    </reaction>
</comment>
<accession>A0A8K0P9Q0</accession>
<comment type="caution">
    <text evidence="11">The sequence shown here is derived from an EMBL/GenBank/DDBJ whole genome shotgun (WGS) entry which is preliminary data.</text>
</comment>
<dbReference type="PANTHER" id="PTHR12227:SF0">
    <property type="entry name" value="GLYCERATE KINASE"/>
    <property type="match status" value="1"/>
</dbReference>
<evidence type="ECO:0000256" key="7">
    <source>
        <dbReference type="ARBA" id="ARBA00022777"/>
    </source>
</evidence>
<dbReference type="InterPro" id="IPR025286">
    <property type="entry name" value="MOFRL_assoc_dom"/>
</dbReference>
<keyword evidence="6" id="KW-0547">Nucleotide-binding</keyword>
<evidence type="ECO:0000259" key="10">
    <source>
        <dbReference type="Pfam" id="PF13660"/>
    </source>
</evidence>
<keyword evidence="8" id="KW-0067">ATP-binding</keyword>
<dbReference type="EMBL" id="KZ309548">
    <property type="protein sequence ID" value="KAG8239196.1"/>
    <property type="molecule type" value="Genomic_DNA"/>
</dbReference>
<protein>
    <recommendedName>
        <fullName evidence="4">Glycerate kinase</fullName>
        <ecNumber evidence="3">2.7.1.31</ecNumber>
    </recommendedName>
</protein>
<dbReference type="GO" id="GO:0005524">
    <property type="term" value="F:ATP binding"/>
    <property type="evidence" value="ECO:0007669"/>
    <property type="project" value="UniProtKB-KW"/>
</dbReference>
<feature type="domain" description="MOFRL" evidence="9">
    <location>
        <begin position="399"/>
        <end position="515"/>
    </location>
</feature>
<dbReference type="SUPFAM" id="SSF82544">
    <property type="entry name" value="GckA/TtuD-like"/>
    <property type="match status" value="1"/>
</dbReference>
<evidence type="ECO:0000259" key="9">
    <source>
        <dbReference type="Pfam" id="PF05161"/>
    </source>
</evidence>
<keyword evidence="12" id="KW-1185">Reference proteome</keyword>
<dbReference type="InterPro" id="IPR038614">
    <property type="entry name" value="GK_N_sf"/>
</dbReference>
<reference evidence="11" key="1">
    <citation type="submission" date="2013-04" db="EMBL/GenBank/DDBJ databases">
        <authorList>
            <person name="Qu J."/>
            <person name="Murali S.C."/>
            <person name="Bandaranaike D."/>
            <person name="Bellair M."/>
            <person name="Blankenburg K."/>
            <person name="Chao H."/>
            <person name="Dinh H."/>
            <person name="Doddapaneni H."/>
            <person name="Downs B."/>
            <person name="Dugan-Rocha S."/>
            <person name="Elkadiri S."/>
            <person name="Gnanaolivu R.D."/>
            <person name="Hernandez B."/>
            <person name="Javaid M."/>
            <person name="Jayaseelan J.C."/>
            <person name="Lee S."/>
            <person name="Li M."/>
            <person name="Ming W."/>
            <person name="Munidasa M."/>
            <person name="Muniz J."/>
            <person name="Nguyen L."/>
            <person name="Ongeri F."/>
            <person name="Osuji N."/>
            <person name="Pu L.-L."/>
            <person name="Puazo M."/>
            <person name="Qu C."/>
            <person name="Quiroz J."/>
            <person name="Raj R."/>
            <person name="Weissenberger G."/>
            <person name="Xin Y."/>
            <person name="Zou X."/>
            <person name="Han Y."/>
            <person name="Richards S."/>
            <person name="Worley K."/>
            <person name="Muzny D."/>
            <person name="Gibbs R."/>
        </authorList>
    </citation>
    <scope>NUCLEOTIDE SEQUENCE</scope>
    <source>
        <strain evidence="11">Sampled in the wild</strain>
    </source>
</reference>
<dbReference type="Pfam" id="PF05161">
    <property type="entry name" value="MOFRL"/>
    <property type="match status" value="1"/>
</dbReference>
<sequence>MHGTTSSHISYKALHLKEKMMGSNMEFLKLISRTIFHCGVQSALPNKLVKKCVKREGNILTVAGKQYTLKKNCYVVGFGKAVLAMTSELERILGDHLIGGTISIPEGIFTSLSACREVILHPQSVVNIYEGAKNNLPDENAEEAAASIKTLVQELDSSAILFVTVSGGGSALLPSPVPPLTLEDKLEVTKLLSKAGATINELNSVRKSLSVLKGGGLARLAYPAQVISLILSDVVDDPLDSIASGPTVVNTDTCQTTVNILKKYSLEEKIPWKVWEYVKKNSEIKSPTDDIPITNGQYSHVQNCLIGNNYSAIQNVARRAGDEGYHAVILSSTVEGNVRELAKLYALFSLEVCRYFGGETTEESLVKTMKNTCKALNIPMRDLLGMNEFNIPNNCRQLVLVSGGEATVEVKGTGVGGRNQELALAFAYEFHQLINKCSHCQDCDILFLSGGSDGMDGPTRYAGAISYPQQMTMARNRGMDVLSYLDNNDSTNFFLNLNNGEDLLITGHTGTNVMDVHMLIVNYFKK</sequence>
<comment type="similarity">
    <text evidence="2">Belongs to the glycerate kinase type-2 family.</text>
</comment>
<dbReference type="Pfam" id="PF13660">
    <property type="entry name" value="DUF4147"/>
    <property type="match status" value="1"/>
</dbReference>
<dbReference type="PANTHER" id="PTHR12227">
    <property type="entry name" value="GLYCERATE KINASE"/>
    <property type="match status" value="1"/>
</dbReference>
<dbReference type="InterPro" id="IPR039760">
    <property type="entry name" value="MOFRL_protein"/>
</dbReference>
<evidence type="ECO:0000256" key="6">
    <source>
        <dbReference type="ARBA" id="ARBA00022741"/>
    </source>
</evidence>
<dbReference type="Proteomes" id="UP000792457">
    <property type="component" value="Unassembled WGS sequence"/>
</dbReference>
<evidence type="ECO:0000256" key="1">
    <source>
        <dbReference type="ARBA" id="ARBA00000694"/>
    </source>
</evidence>
<feature type="domain" description="MOFRL-associated" evidence="10">
    <location>
        <begin position="33"/>
        <end position="278"/>
    </location>
</feature>
<dbReference type="InterPro" id="IPR037035">
    <property type="entry name" value="GK-like_C_sf"/>
</dbReference>
<dbReference type="EC" id="2.7.1.31" evidence="3"/>
<dbReference type="FunFam" id="3.40.50.10180:FF:000001">
    <property type="entry name" value="Glycerate kinase"/>
    <property type="match status" value="1"/>
</dbReference>
<dbReference type="OrthoDB" id="44918at2759"/>
<evidence type="ECO:0000256" key="5">
    <source>
        <dbReference type="ARBA" id="ARBA00022679"/>
    </source>
</evidence>
<dbReference type="InterPro" id="IPR007835">
    <property type="entry name" value="MOFRL"/>
</dbReference>
<proteinExistence type="inferred from homology"/>
<dbReference type="Gene3D" id="3.40.1480.10">
    <property type="entry name" value="MOFRL domain"/>
    <property type="match status" value="1"/>
</dbReference>